<gene>
    <name evidence="2" type="ORF">HG543_07815</name>
</gene>
<feature type="transmembrane region" description="Helical" evidence="1">
    <location>
        <begin position="193"/>
        <end position="211"/>
    </location>
</feature>
<evidence type="ECO:0000313" key="3">
    <source>
        <dbReference type="Proteomes" id="UP000518300"/>
    </source>
</evidence>
<dbReference type="AlphaFoldDB" id="A0A848LD76"/>
<sequence length="221" mass="22746">MSPPLDLDGLLSQEPPRDGGAAERVLAAARGELALRRPVRHWRTQAVWLMAASGGLALVVALVMLAVGAVSGATLLGRAHLLVLLLGTSAICAWGALSPRGRGLRRFGVVLAMTCAAVLVLARGTPHSTPTLPGWVCTASHVAVGLVPLVVAVLALRAAVFDPLRALVAGLAVGTTGAFLGELACAQDWRHVAGHHLLAWSIVAAASLVISKSLKPRSYAP</sequence>
<keyword evidence="3" id="KW-1185">Reference proteome</keyword>
<proteinExistence type="predicted"/>
<evidence type="ECO:0000256" key="1">
    <source>
        <dbReference type="SAM" id="Phobius"/>
    </source>
</evidence>
<reference evidence="2 3" key="1">
    <citation type="submission" date="2020-04" db="EMBL/GenBank/DDBJ databases">
        <title>Draft genome of Pyxidicoccus fallax type strain.</title>
        <authorList>
            <person name="Whitworth D.E."/>
        </authorList>
    </citation>
    <scope>NUCLEOTIDE SEQUENCE [LARGE SCALE GENOMIC DNA]</scope>
    <source>
        <strain evidence="2 3">DSM 14698</strain>
    </source>
</reference>
<evidence type="ECO:0000313" key="2">
    <source>
        <dbReference type="EMBL" id="NMO14765.1"/>
    </source>
</evidence>
<keyword evidence="1" id="KW-0812">Transmembrane</keyword>
<name>A0A848LD76_9BACT</name>
<keyword evidence="1" id="KW-1133">Transmembrane helix</keyword>
<dbReference type="RefSeq" id="WP_169344061.1">
    <property type="nucleotide sequence ID" value="NZ_JABBJJ010000025.1"/>
</dbReference>
<accession>A0A848LD76</accession>
<feature type="transmembrane region" description="Helical" evidence="1">
    <location>
        <begin position="109"/>
        <end position="126"/>
    </location>
</feature>
<keyword evidence="1" id="KW-0472">Membrane</keyword>
<protein>
    <submittedName>
        <fullName evidence="2">DUF1109 domain-containing protein</fullName>
    </submittedName>
</protein>
<feature type="transmembrane region" description="Helical" evidence="1">
    <location>
        <begin position="163"/>
        <end position="181"/>
    </location>
</feature>
<organism evidence="2 3">
    <name type="scientific">Pyxidicoccus fallax</name>
    <dbReference type="NCBI Taxonomy" id="394095"/>
    <lineage>
        <taxon>Bacteria</taxon>
        <taxon>Pseudomonadati</taxon>
        <taxon>Myxococcota</taxon>
        <taxon>Myxococcia</taxon>
        <taxon>Myxococcales</taxon>
        <taxon>Cystobacterineae</taxon>
        <taxon>Myxococcaceae</taxon>
        <taxon>Pyxidicoccus</taxon>
    </lineage>
</organism>
<feature type="transmembrane region" description="Helical" evidence="1">
    <location>
        <begin position="79"/>
        <end position="97"/>
    </location>
</feature>
<comment type="caution">
    <text evidence="2">The sequence shown here is derived from an EMBL/GenBank/DDBJ whole genome shotgun (WGS) entry which is preliminary data.</text>
</comment>
<dbReference type="Proteomes" id="UP000518300">
    <property type="component" value="Unassembled WGS sequence"/>
</dbReference>
<feature type="transmembrane region" description="Helical" evidence="1">
    <location>
        <begin position="46"/>
        <end position="67"/>
    </location>
</feature>
<feature type="transmembrane region" description="Helical" evidence="1">
    <location>
        <begin position="132"/>
        <end position="156"/>
    </location>
</feature>
<dbReference type="EMBL" id="JABBJJ010000025">
    <property type="protein sequence ID" value="NMO14765.1"/>
    <property type="molecule type" value="Genomic_DNA"/>
</dbReference>